<protein>
    <submittedName>
        <fullName evidence="1">Uncharacterized protein</fullName>
    </submittedName>
</protein>
<gene>
    <name evidence="1" type="ORF">BAA96_1p0175</name>
    <name evidence="2" type="ORF">EVX74_016655</name>
</gene>
<dbReference type="AlphaFoldDB" id="A0A1P8KGR9"/>
<geneLocation type="plasmid" evidence="2 3">
    <name>pAL_065-2</name>
</geneLocation>
<reference evidence="2" key="3">
    <citation type="journal article" date="2019" name="Nat. Commun.">
        <title>Spatiotemporal dynamics of multidrug resistant bacteria on intensive care unit surfaces.</title>
        <authorList>
            <person name="D'Souza A.W."/>
            <person name="Potter R.F."/>
            <person name="Wallace M."/>
            <person name="Shupe A."/>
            <person name="Patel S."/>
            <person name="Sun X."/>
            <person name="Gul D."/>
            <person name="Kwon J.H."/>
            <person name="Andleeb S."/>
            <person name="Burnham C.D."/>
            <person name="Dantas G."/>
        </authorList>
    </citation>
    <scope>NUCLEOTIDE SEQUENCE</scope>
    <source>
        <strain evidence="2">AL_065</strain>
    </source>
</reference>
<name>A0A1P8KGR9_ACILW</name>
<dbReference type="GeneID" id="69584520"/>
<evidence type="ECO:0000313" key="2">
    <source>
        <dbReference type="EMBL" id="QXR09007.1"/>
    </source>
</evidence>
<organism evidence="1">
    <name type="scientific">Acinetobacter lwoffii</name>
    <dbReference type="NCBI Taxonomy" id="28090"/>
    <lineage>
        <taxon>Bacteria</taxon>
        <taxon>Pseudomonadati</taxon>
        <taxon>Pseudomonadota</taxon>
        <taxon>Gammaproteobacteria</taxon>
        <taxon>Moraxellales</taxon>
        <taxon>Moraxellaceae</taxon>
        <taxon>Acinetobacter</taxon>
    </lineage>
</organism>
<evidence type="ECO:0000313" key="1">
    <source>
        <dbReference type="EMBL" id="APW48880.1"/>
    </source>
</evidence>
<evidence type="ECO:0000313" key="3">
    <source>
        <dbReference type="Proteomes" id="UP000293391"/>
    </source>
</evidence>
<keyword evidence="1" id="KW-0614">Plasmid</keyword>
<dbReference type="RefSeq" id="WP_005028677.1">
    <property type="nucleotide sequence ID" value="NZ_CP072550.1"/>
</dbReference>
<reference evidence="1" key="1">
    <citation type="journal article" date="2016" name="Biomed. Res. Int.">
        <title>Resistance of Permafrost and Modern Acinetobacter lwoffii Strains to Heavy Metals and Arsenic Revealed by Genome Analysis.</title>
        <authorList>
            <person name="Mindlin S."/>
            <person name="Petrenko A."/>
            <person name="Kurakov A."/>
            <person name="Beletsky A."/>
            <person name="Mardanov A."/>
            <person name="Petrova M."/>
        </authorList>
    </citation>
    <scope>NUCLEOTIDE SEQUENCE</scope>
    <source>
        <strain evidence="1">ED23-35</strain>
        <plasmid evidence="1">pALWED1.1</plasmid>
    </source>
</reference>
<proteinExistence type="predicted"/>
<reference evidence="2" key="4">
    <citation type="submission" date="2021-06" db="EMBL/GenBank/DDBJ databases">
        <authorList>
            <person name="Diorio-Toth L."/>
        </authorList>
    </citation>
    <scope>NUCLEOTIDE SEQUENCE</scope>
    <source>
        <strain evidence="2">AL_065</strain>
        <plasmid evidence="2">pAL_065-2</plasmid>
    </source>
</reference>
<geneLocation type="plasmid" evidence="1">
    <name>pALWED1.1</name>
</geneLocation>
<dbReference type="Proteomes" id="UP000293391">
    <property type="component" value="Plasmid pAL_065-2"/>
</dbReference>
<accession>A0A1P8KGR9</accession>
<reference evidence="2" key="2">
    <citation type="submission" date="2018-10" db="EMBL/GenBank/DDBJ databases">
        <authorList>
            <person name="D'Souza A.W."/>
            <person name="Potter R.F."/>
            <person name="Wallace M."/>
            <person name="Shupe A."/>
            <person name="Patel S."/>
            <person name="Sun S."/>
            <person name="Gul D."/>
            <person name="Kwon J.H."/>
            <person name="Andleeb S."/>
            <person name="Burnham C.-A.D."/>
            <person name="Dantas G."/>
        </authorList>
    </citation>
    <scope>NUCLEOTIDE SEQUENCE</scope>
    <source>
        <strain evidence="2">AL_065</strain>
        <plasmid evidence="2">pAL_065-2</plasmid>
    </source>
</reference>
<dbReference type="EMBL" id="KX426227">
    <property type="protein sequence ID" value="APW48880.1"/>
    <property type="molecule type" value="Genomic_DNA"/>
</dbReference>
<sequence length="219" mass="24153">MAIAIPKQFAGFGLAVAIISVANHFGLVDLFAQSATRAISKQAQSVESANPGQPNEPENGLQMAKDYAEHQKMVANSAAMPFKKEVINVSSMENTQHFGPVSMESQNVDTVFIIRDKATKRLRAVVQVPKKQTVNISLPIGQYTIQYAQNNYIKDAPWQGLNKFWGYGTTFLESNLEHNVTLVQYPNNSGYFIRGTGIIVGVEDGTQPDELAKNEFVKM</sequence>
<dbReference type="EMBL" id="CP078046">
    <property type="protein sequence ID" value="QXR09007.1"/>
    <property type="molecule type" value="Genomic_DNA"/>
</dbReference>